<dbReference type="InterPro" id="IPR011032">
    <property type="entry name" value="GroES-like_sf"/>
</dbReference>
<evidence type="ECO:0000256" key="3">
    <source>
        <dbReference type="ARBA" id="ARBA00022723"/>
    </source>
</evidence>
<dbReference type="SUPFAM" id="SSF50129">
    <property type="entry name" value="GroES-like"/>
    <property type="match status" value="1"/>
</dbReference>
<evidence type="ECO:0000259" key="8">
    <source>
        <dbReference type="SMART" id="SM00829"/>
    </source>
</evidence>
<feature type="domain" description="Enoyl reductase (ER)" evidence="8">
    <location>
        <begin position="16"/>
        <end position="338"/>
    </location>
</feature>
<dbReference type="GO" id="GO:0008270">
    <property type="term" value="F:zinc ion binding"/>
    <property type="evidence" value="ECO:0007669"/>
    <property type="project" value="InterPro"/>
</dbReference>
<dbReference type="Pfam" id="PF00107">
    <property type="entry name" value="ADH_zinc_N"/>
    <property type="match status" value="1"/>
</dbReference>
<dbReference type="PANTHER" id="PTHR42940">
    <property type="entry name" value="ALCOHOL DEHYDROGENASE 1-RELATED"/>
    <property type="match status" value="1"/>
</dbReference>
<protein>
    <submittedName>
        <fullName evidence="9">Alcohol dehydrogenase</fullName>
    </submittedName>
</protein>
<keyword evidence="10" id="KW-1185">Reference proteome</keyword>
<dbReference type="PANTHER" id="PTHR42940:SF7">
    <property type="entry name" value="ALCOHOL DEHYDROGENASE-LIKE N-TERMINAL DOMAIN-CONTAINING PROTEIN"/>
    <property type="match status" value="1"/>
</dbReference>
<reference evidence="9" key="1">
    <citation type="journal article" date="2020" name="Stud. Mycol.">
        <title>101 Dothideomycetes genomes: a test case for predicting lifestyles and emergence of pathogens.</title>
        <authorList>
            <person name="Haridas S."/>
            <person name="Albert R."/>
            <person name="Binder M."/>
            <person name="Bloem J."/>
            <person name="Labutti K."/>
            <person name="Salamov A."/>
            <person name="Andreopoulos B."/>
            <person name="Baker S."/>
            <person name="Barry K."/>
            <person name="Bills G."/>
            <person name="Bluhm B."/>
            <person name="Cannon C."/>
            <person name="Castanera R."/>
            <person name="Culley D."/>
            <person name="Daum C."/>
            <person name="Ezra D."/>
            <person name="Gonzalez J."/>
            <person name="Henrissat B."/>
            <person name="Kuo A."/>
            <person name="Liang C."/>
            <person name="Lipzen A."/>
            <person name="Lutzoni F."/>
            <person name="Magnuson J."/>
            <person name="Mondo S."/>
            <person name="Nolan M."/>
            <person name="Ohm R."/>
            <person name="Pangilinan J."/>
            <person name="Park H.-J."/>
            <person name="Ramirez L."/>
            <person name="Alfaro M."/>
            <person name="Sun H."/>
            <person name="Tritt A."/>
            <person name="Yoshinaga Y."/>
            <person name="Zwiers L.-H."/>
            <person name="Turgeon B."/>
            <person name="Goodwin S."/>
            <person name="Spatafora J."/>
            <person name="Crous P."/>
            <person name="Grigoriev I."/>
        </authorList>
    </citation>
    <scope>NUCLEOTIDE SEQUENCE</scope>
    <source>
        <strain evidence="9">CBS 115976</strain>
    </source>
</reference>
<evidence type="ECO:0000256" key="5">
    <source>
        <dbReference type="ARBA" id="ARBA00023002"/>
    </source>
</evidence>
<organism evidence="9 10">
    <name type="scientific">Microthyrium microscopicum</name>
    <dbReference type="NCBI Taxonomy" id="703497"/>
    <lineage>
        <taxon>Eukaryota</taxon>
        <taxon>Fungi</taxon>
        <taxon>Dikarya</taxon>
        <taxon>Ascomycota</taxon>
        <taxon>Pezizomycotina</taxon>
        <taxon>Dothideomycetes</taxon>
        <taxon>Dothideomycetes incertae sedis</taxon>
        <taxon>Microthyriales</taxon>
        <taxon>Microthyriaceae</taxon>
        <taxon>Microthyrium</taxon>
    </lineage>
</organism>
<proteinExistence type="inferred from homology"/>
<dbReference type="Proteomes" id="UP000799302">
    <property type="component" value="Unassembled WGS sequence"/>
</dbReference>
<evidence type="ECO:0000256" key="1">
    <source>
        <dbReference type="ARBA" id="ARBA00001947"/>
    </source>
</evidence>
<evidence type="ECO:0000313" key="9">
    <source>
        <dbReference type="EMBL" id="KAF2669863.1"/>
    </source>
</evidence>
<dbReference type="SMART" id="SM00829">
    <property type="entry name" value="PKS_ER"/>
    <property type="match status" value="1"/>
</dbReference>
<keyword evidence="4 7" id="KW-0862">Zinc</keyword>
<dbReference type="InterPro" id="IPR020843">
    <property type="entry name" value="ER"/>
</dbReference>
<dbReference type="InterPro" id="IPR002328">
    <property type="entry name" value="ADH_Zn_CS"/>
</dbReference>
<evidence type="ECO:0000256" key="4">
    <source>
        <dbReference type="ARBA" id="ARBA00022833"/>
    </source>
</evidence>
<dbReference type="GO" id="GO:0004022">
    <property type="term" value="F:alcohol dehydrogenase (NAD+) activity"/>
    <property type="evidence" value="ECO:0007669"/>
    <property type="project" value="TreeGrafter"/>
</dbReference>
<dbReference type="SUPFAM" id="SSF51735">
    <property type="entry name" value="NAD(P)-binding Rossmann-fold domains"/>
    <property type="match status" value="1"/>
</dbReference>
<dbReference type="InterPro" id="IPR013149">
    <property type="entry name" value="ADH-like_C"/>
</dbReference>
<dbReference type="EMBL" id="MU004234">
    <property type="protein sequence ID" value="KAF2669863.1"/>
    <property type="molecule type" value="Genomic_DNA"/>
</dbReference>
<dbReference type="OrthoDB" id="1560166at2759"/>
<keyword evidence="5" id="KW-0560">Oxidoreductase</keyword>
<dbReference type="Gene3D" id="3.40.50.720">
    <property type="entry name" value="NAD(P)-binding Rossmann-like Domain"/>
    <property type="match status" value="1"/>
</dbReference>
<dbReference type="InterPro" id="IPR013154">
    <property type="entry name" value="ADH-like_N"/>
</dbReference>
<dbReference type="GO" id="GO:0005737">
    <property type="term" value="C:cytoplasm"/>
    <property type="evidence" value="ECO:0007669"/>
    <property type="project" value="TreeGrafter"/>
</dbReference>
<dbReference type="AlphaFoldDB" id="A0A6A6UEK6"/>
<comment type="similarity">
    <text evidence="2 7">Belongs to the zinc-containing alcohol dehydrogenase family.</text>
</comment>
<comment type="cofactor">
    <cofactor evidence="1 7">
        <name>Zn(2+)</name>
        <dbReference type="ChEBI" id="CHEBI:29105"/>
    </cofactor>
</comment>
<keyword evidence="6" id="KW-0520">NAD</keyword>
<name>A0A6A6UEK6_9PEZI</name>
<dbReference type="Gene3D" id="3.90.180.10">
    <property type="entry name" value="Medium-chain alcohol dehydrogenases, catalytic domain"/>
    <property type="match status" value="1"/>
</dbReference>
<evidence type="ECO:0000256" key="2">
    <source>
        <dbReference type="ARBA" id="ARBA00008072"/>
    </source>
</evidence>
<dbReference type="FunFam" id="3.40.50.720:FF:000039">
    <property type="entry name" value="Alcohol dehydrogenase AdhP"/>
    <property type="match status" value="1"/>
</dbReference>
<sequence>MAIPKKCKAAMAKSKGAKLEIVEIDVPTPKEGEVLVKVHTSGVCHSDSLAIEGMMGPIDWPLIPGHETVGTIVALGPGVKNNLKEGMLVGGAWAGGWDGTCRSCRRGLFQCCENGAVNGVSRVGGYAEYTTLRSEAAVILPENMDKALMAPLMCAGVTVFNGIRNMSIQPGGIVAIQGLGGLGHLAVQYSRKMGYRTVVLSSSGSKEKFAKDLGATDYVDGSKSSAQEQLNEMGGADLIVITAPNPELITPLTSALAPQGKLLILAPVGDVPVNSVSMITKATSIHGWPSGHNLDTQEAIEFAQRFDVNCMIEKFPLDKAQEALEHMTSGKVRFRGVLVMD</sequence>
<dbReference type="PROSITE" id="PS00059">
    <property type="entry name" value="ADH_ZINC"/>
    <property type="match status" value="1"/>
</dbReference>
<keyword evidence="3 7" id="KW-0479">Metal-binding</keyword>
<accession>A0A6A6UEK6</accession>
<gene>
    <name evidence="9" type="ORF">BT63DRAFT_223629</name>
</gene>
<dbReference type="InterPro" id="IPR036291">
    <property type="entry name" value="NAD(P)-bd_dom_sf"/>
</dbReference>
<evidence type="ECO:0000313" key="10">
    <source>
        <dbReference type="Proteomes" id="UP000799302"/>
    </source>
</evidence>
<dbReference type="Pfam" id="PF08240">
    <property type="entry name" value="ADH_N"/>
    <property type="match status" value="1"/>
</dbReference>
<evidence type="ECO:0000256" key="7">
    <source>
        <dbReference type="RuleBase" id="RU361277"/>
    </source>
</evidence>
<evidence type="ECO:0000256" key="6">
    <source>
        <dbReference type="ARBA" id="ARBA00023027"/>
    </source>
</evidence>